<accession>H1S8S8</accession>
<dbReference type="AlphaFoldDB" id="H1S8S8"/>
<keyword evidence="7" id="KW-0408">Iron</keyword>
<evidence type="ECO:0000256" key="6">
    <source>
        <dbReference type="ARBA" id="ARBA00023002"/>
    </source>
</evidence>
<dbReference type="Gene3D" id="3.30.70.1060">
    <property type="entry name" value="Dimeric alpha+beta barrel"/>
    <property type="match status" value="1"/>
</dbReference>
<dbReference type="SUPFAM" id="SSF49482">
    <property type="entry name" value="Aromatic compound dioxygenase"/>
    <property type="match status" value="1"/>
</dbReference>
<evidence type="ECO:0000256" key="2">
    <source>
        <dbReference type="ARBA" id="ARBA00007689"/>
    </source>
</evidence>
<dbReference type="GO" id="GO:0008199">
    <property type="term" value="F:ferric iron binding"/>
    <property type="evidence" value="ECO:0007669"/>
    <property type="project" value="InterPro"/>
</dbReference>
<dbReference type="GO" id="GO:0018576">
    <property type="term" value="F:catechol 1,2-dioxygenase activity"/>
    <property type="evidence" value="ECO:0007669"/>
    <property type="project" value="InterPro"/>
</dbReference>
<evidence type="ECO:0000259" key="8">
    <source>
        <dbReference type="PROSITE" id="PS00083"/>
    </source>
</evidence>
<proteinExistence type="inferred from homology"/>
<feature type="domain" description="Intradiol ring-cleavage dioxygenases" evidence="8">
    <location>
        <begin position="129"/>
        <end position="157"/>
    </location>
</feature>
<dbReference type="InterPro" id="IPR015889">
    <property type="entry name" value="Intradiol_dOase_core"/>
</dbReference>
<dbReference type="Gene3D" id="2.60.130.10">
    <property type="entry name" value="Aromatic compound dioxygenase"/>
    <property type="match status" value="1"/>
</dbReference>
<name>H1S8S8_9BURK</name>
<dbReference type="InterPro" id="IPR005545">
    <property type="entry name" value="YCII"/>
</dbReference>
<dbReference type="InterPro" id="IPR050770">
    <property type="entry name" value="Intradiol_RC_Dioxygenase"/>
</dbReference>
<evidence type="ECO:0000256" key="3">
    <source>
        <dbReference type="ARBA" id="ARBA00007825"/>
    </source>
</evidence>
<dbReference type="GO" id="GO:0009712">
    <property type="term" value="P:catechol-containing compound metabolic process"/>
    <property type="evidence" value="ECO:0007669"/>
    <property type="project" value="InterPro"/>
</dbReference>
<dbReference type="Proteomes" id="UP000005808">
    <property type="component" value="Unassembled WGS sequence"/>
</dbReference>
<evidence type="ECO:0000256" key="1">
    <source>
        <dbReference type="ARBA" id="ARBA00001965"/>
    </source>
</evidence>
<dbReference type="OrthoDB" id="9800887at2"/>
<dbReference type="Pfam" id="PF03795">
    <property type="entry name" value="YCII"/>
    <property type="match status" value="1"/>
</dbReference>
<dbReference type="InterPro" id="IPR007535">
    <property type="entry name" value="Catechol_dOase_N"/>
</dbReference>
<organism evidence="9 10">
    <name type="scientific">Cupriavidus basilensis OR16</name>
    <dbReference type="NCBI Taxonomy" id="1127483"/>
    <lineage>
        <taxon>Bacteria</taxon>
        <taxon>Pseudomonadati</taxon>
        <taxon>Pseudomonadota</taxon>
        <taxon>Betaproteobacteria</taxon>
        <taxon>Burkholderiales</taxon>
        <taxon>Burkholderiaceae</taxon>
        <taxon>Cupriavidus</taxon>
    </lineage>
</organism>
<comment type="cofactor">
    <cofactor evidence="1">
        <name>Fe(3+)</name>
        <dbReference type="ChEBI" id="CHEBI:29034"/>
    </cofactor>
</comment>
<dbReference type="PROSITE" id="PS00083">
    <property type="entry name" value="INTRADIOL_DIOXYGENAS"/>
    <property type="match status" value="1"/>
</dbReference>
<dbReference type="PANTHER" id="PTHR33711">
    <property type="entry name" value="DIOXYGENASE, PUTATIVE (AFU_ORTHOLOGUE AFUA_2G02910)-RELATED"/>
    <property type="match status" value="1"/>
</dbReference>
<comment type="caution">
    <text evidence="9">The sequence shown here is derived from an EMBL/GenBank/DDBJ whole genome shotgun (WGS) entry which is preliminary data.</text>
</comment>
<dbReference type="InterPro" id="IPR011008">
    <property type="entry name" value="Dimeric_a/b-barrel"/>
</dbReference>
<comment type="similarity">
    <text evidence="2">Belongs to the YciI family.</text>
</comment>
<evidence type="ECO:0000313" key="9">
    <source>
        <dbReference type="EMBL" id="EHP41120.1"/>
    </source>
</evidence>
<evidence type="ECO:0000313" key="10">
    <source>
        <dbReference type="Proteomes" id="UP000005808"/>
    </source>
</evidence>
<sequence length="404" mass="43791">MRNLDEETITQAVLARHADMPNGRLKEIMTSLVQHLHAFAREVQLTEGEWAEGIKFLTEVGHTCTGSRQEFILLSDTLGLSTLVTAQNHKKPRGCTEATVFGPFYVDDAPEYELGADVGNGMTGEPCYVSGKVKSVTGEAVPNARLEVWQADSEGLYDVQQAGLDGRQGRGTLTADESGGFHFKSIVAECYPIPHDGPVGRMLDAMGRHPWRPAHLHFMISAPGYETLITHVFREGGEYLESDTVFGVRSSLIADWVQHEAGTAPDGTPSATPFYTLDFDWHAGLRFHSQPGTGSTGAVQEVSPMLFVFHLLDKPGTSELRARVRPEHKVYLGAKAGSIAFAGPLLGEDGTSMVGSLLVIDFPSLGEAKVWLAGEPFTRAGVYGQSSVHAFSNLWPQKVGFPPA</sequence>
<keyword evidence="5 9" id="KW-0223">Dioxygenase</keyword>
<reference evidence="9 10" key="1">
    <citation type="journal article" date="2012" name="J. Bacteriol.">
        <title>De Novo Genome Project of Cupriavidus basilensis OR16.</title>
        <authorList>
            <person name="Cserhati M."/>
            <person name="Kriszt B."/>
            <person name="Szoboszlay S."/>
            <person name="Toth A."/>
            <person name="Szabo I."/>
            <person name="Tancsics A."/>
            <person name="Nagy I."/>
            <person name="Horvath B."/>
            <person name="Nagy I."/>
            <person name="Kukolya J."/>
        </authorList>
    </citation>
    <scope>NUCLEOTIDE SEQUENCE [LARGE SCALE GENOMIC DNA]</scope>
    <source>
        <strain evidence="9 10">OR16</strain>
    </source>
</reference>
<dbReference type="EMBL" id="AHJE01000053">
    <property type="protein sequence ID" value="EHP41120.1"/>
    <property type="molecule type" value="Genomic_DNA"/>
</dbReference>
<dbReference type="CDD" id="cd03461">
    <property type="entry name" value="1_2-HQD"/>
    <property type="match status" value="1"/>
</dbReference>
<dbReference type="SUPFAM" id="SSF54909">
    <property type="entry name" value="Dimeric alpha+beta barrel"/>
    <property type="match status" value="1"/>
</dbReference>
<keyword evidence="4" id="KW-0479">Metal-binding</keyword>
<dbReference type="Pfam" id="PF00775">
    <property type="entry name" value="Dioxygenase_C"/>
    <property type="match status" value="1"/>
</dbReference>
<comment type="similarity">
    <text evidence="3">Belongs to the intradiol ring-cleavage dioxygenase family.</text>
</comment>
<dbReference type="Pfam" id="PF04444">
    <property type="entry name" value="Dioxygenase_N"/>
    <property type="match status" value="1"/>
</dbReference>
<keyword evidence="6" id="KW-0560">Oxidoreductase</keyword>
<dbReference type="InterPro" id="IPR000627">
    <property type="entry name" value="Intradiol_dOase_C"/>
</dbReference>
<evidence type="ECO:0000256" key="4">
    <source>
        <dbReference type="ARBA" id="ARBA00022723"/>
    </source>
</evidence>
<evidence type="ECO:0000256" key="7">
    <source>
        <dbReference type="ARBA" id="ARBA00023004"/>
    </source>
</evidence>
<dbReference type="InterPro" id="IPR039390">
    <property type="entry name" value="1_2-HQD/HQD"/>
</dbReference>
<dbReference type="PATRIC" id="fig|1127483.3.peg.4400"/>
<dbReference type="PANTHER" id="PTHR33711:SF7">
    <property type="entry name" value="INTRADIOL RING-CLEAVAGE DIOXYGENASES DOMAIN-CONTAINING PROTEIN-RELATED"/>
    <property type="match status" value="1"/>
</dbReference>
<gene>
    <name evidence="9" type="ORF">OR16_21998</name>
</gene>
<protein>
    <submittedName>
        <fullName evidence="9">Catechol 1,2-dioxygenase</fullName>
    </submittedName>
</protein>
<evidence type="ECO:0000256" key="5">
    <source>
        <dbReference type="ARBA" id="ARBA00022964"/>
    </source>
</evidence>